<keyword evidence="3" id="KW-0560">Oxidoreductase</keyword>
<dbReference type="GO" id="GO:0016491">
    <property type="term" value="F:oxidoreductase activity"/>
    <property type="evidence" value="ECO:0007669"/>
    <property type="project" value="UniProtKB-KW"/>
</dbReference>
<protein>
    <recommendedName>
        <fullName evidence="4">FAD-binding PCMH-type domain-containing protein</fullName>
    </recommendedName>
</protein>
<dbReference type="PROSITE" id="PS51387">
    <property type="entry name" value="FAD_PCMH"/>
    <property type="match status" value="1"/>
</dbReference>
<accession>A0A2N0QP71</accession>
<dbReference type="AlphaFoldDB" id="A0A2N0QP71"/>
<dbReference type="VEuPathDB" id="FungiDB:RhiirA1_480549"/>
<evidence type="ECO:0000256" key="3">
    <source>
        <dbReference type="ARBA" id="ARBA00023002"/>
    </source>
</evidence>
<name>A0A2N0QP71_9GLOM</name>
<dbReference type="SUPFAM" id="SSF56176">
    <property type="entry name" value="FAD-binding/transporter-associated domain-like"/>
    <property type="match status" value="1"/>
</dbReference>
<evidence type="ECO:0000259" key="4">
    <source>
        <dbReference type="PROSITE" id="PS51387"/>
    </source>
</evidence>
<dbReference type="EMBL" id="LLXH01005051">
    <property type="protein sequence ID" value="PKC52845.1"/>
    <property type="molecule type" value="Genomic_DNA"/>
</dbReference>
<dbReference type="GO" id="GO:0071949">
    <property type="term" value="F:FAD binding"/>
    <property type="evidence" value="ECO:0007669"/>
    <property type="project" value="InterPro"/>
</dbReference>
<dbReference type="InterPro" id="IPR016166">
    <property type="entry name" value="FAD-bd_PCMH"/>
</dbReference>
<evidence type="ECO:0000313" key="5">
    <source>
        <dbReference type="EMBL" id="PKC52845.1"/>
    </source>
</evidence>
<dbReference type="InterPro" id="IPR002346">
    <property type="entry name" value="Mopterin_DH_FAD-bd"/>
</dbReference>
<organism evidence="5 6">
    <name type="scientific">Rhizophagus irregularis</name>
    <dbReference type="NCBI Taxonomy" id="588596"/>
    <lineage>
        <taxon>Eukaryota</taxon>
        <taxon>Fungi</taxon>
        <taxon>Fungi incertae sedis</taxon>
        <taxon>Mucoromycota</taxon>
        <taxon>Glomeromycotina</taxon>
        <taxon>Glomeromycetes</taxon>
        <taxon>Glomerales</taxon>
        <taxon>Glomeraceae</taxon>
        <taxon>Rhizophagus</taxon>
    </lineage>
</organism>
<keyword evidence="1" id="KW-0285">Flavoprotein</keyword>
<evidence type="ECO:0000256" key="1">
    <source>
        <dbReference type="ARBA" id="ARBA00022630"/>
    </source>
</evidence>
<dbReference type="PANTHER" id="PTHR42659">
    <property type="entry name" value="XANTHINE DEHYDROGENASE SUBUNIT C-RELATED"/>
    <property type="match status" value="1"/>
</dbReference>
<sequence length="168" mass="18859">MVSIQPNVSNLKPPVIWMPKSIEKVIELKHQFGSNASFVSGATLLQLQWQNGHILPHHLLSLENIPTLKEMKMDVEKKHVSIGSMVTLAQCRFEPLFKKSLPILFEAVKTIAAPAVRNRATIGGNIMGGVGDLIPLLITLNAKLVISENRTIKTIELYEWVQRKEEFK</sequence>
<dbReference type="Proteomes" id="UP000232688">
    <property type="component" value="Unassembled WGS sequence"/>
</dbReference>
<reference evidence="5 6" key="1">
    <citation type="submission" date="2017-10" db="EMBL/GenBank/DDBJ databases">
        <title>Extensive intraspecific genome diversity in a model arbuscular mycorrhizal fungus.</title>
        <authorList>
            <person name="Chen E.C.H."/>
            <person name="Morin E."/>
            <person name="Baudet D."/>
            <person name="Noel J."/>
            <person name="Ndikumana S."/>
            <person name="Charron P."/>
            <person name="St-Onge C."/>
            <person name="Giorgi J."/>
            <person name="Grigoriev I.V."/>
            <person name="Roux C."/>
            <person name="Martin F.M."/>
            <person name="Corradi N."/>
        </authorList>
    </citation>
    <scope>NUCLEOTIDE SEQUENCE [LARGE SCALE GENOMIC DNA]</scope>
    <source>
        <strain evidence="5 6">A1</strain>
    </source>
</reference>
<evidence type="ECO:0000313" key="6">
    <source>
        <dbReference type="Proteomes" id="UP000232688"/>
    </source>
</evidence>
<gene>
    <name evidence="5" type="ORF">RhiirA1_480549</name>
</gene>
<proteinExistence type="predicted"/>
<dbReference type="InterPro" id="IPR051312">
    <property type="entry name" value="Diverse_Substr_Oxidored"/>
</dbReference>
<dbReference type="Pfam" id="PF00941">
    <property type="entry name" value="FAD_binding_5"/>
    <property type="match status" value="1"/>
</dbReference>
<evidence type="ECO:0000256" key="2">
    <source>
        <dbReference type="ARBA" id="ARBA00022827"/>
    </source>
</evidence>
<feature type="domain" description="FAD-binding PCMH-type" evidence="4">
    <location>
        <begin position="9"/>
        <end position="168"/>
    </location>
</feature>
<reference evidence="5 6" key="2">
    <citation type="submission" date="2017-10" db="EMBL/GenBank/DDBJ databases">
        <title>Genome analyses suggest a sexual origin of heterokaryosis in a supposedly ancient asexual fungus.</title>
        <authorList>
            <person name="Corradi N."/>
            <person name="Sedzielewska K."/>
            <person name="Noel J."/>
            <person name="Charron P."/>
            <person name="Farinelli L."/>
            <person name="Marton T."/>
            <person name="Kruger M."/>
            <person name="Pelin A."/>
            <person name="Brachmann A."/>
            <person name="Corradi N."/>
        </authorList>
    </citation>
    <scope>NUCLEOTIDE SEQUENCE [LARGE SCALE GENOMIC DNA]</scope>
    <source>
        <strain evidence="5 6">A1</strain>
    </source>
</reference>
<dbReference type="Gene3D" id="3.30.465.10">
    <property type="match status" value="1"/>
</dbReference>
<keyword evidence="2" id="KW-0274">FAD</keyword>
<dbReference type="InterPro" id="IPR036318">
    <property type="entry name" value="FAD-bd_PCMH-like_sf"/>
</dbReference>
<dbReference type="InterPro" id="IPR016169">
    <property type="entry name" value="FAD-bd_PCMH_sub2"/>
</dbReference>
<dbReference type="PANTHER" id="PTHR42659:SF2">
    <property type="entry name" value="XANTHINE DEHYDROGENASE SUBUNIT C-RELATED"/>
    <property type="match status" value="1"/>
</dbReference>
<comment type="caution">
    <text evidence="5">The sequence shown here is derived from an EMBL/GenBank/DDBJ whole genome shotgun (WGS) entry which is preliminary data.</text>
</comment>